<evidence type="ECO:0000313" key="2">
    <source>
        <dbReference type="EMBL" id="MDX2965643.1"/>
    </source>
</evidence>
<evidence type="ECO:0000313" key="4">
    <source>
        <dbReference type="Proteomes" id="UP001272987"/>
    </source>
</evidence>
<evidence type="ECO:0000313" key="5">
    <source>
        <dbReference type="Proteomes" id="UP001282288"/>
    </source>
</evidence>
<feature type="compositionally biased region" description="Pro residues" evidence="1">
    <location>
        <begin position="149"/>
        <end position="159"/>
    </location>
</feature>
<dbReference type="EMBL" id="JARAWC010000044">
    <property type="protein sequence ID" value="MDX2965643.1"/>
    <property type="molecule type" value="Genomic_DNA"/>
</dbReference>
<name>A0AAP6EK58_9ACTN</name>
<keyword evidence="4" id="KW-1185">Reference proteome</keyword>
<dbReference type="EMBL" id="JARAWP010000039">
    <property type="protein sequence ID" value="MDX3024855.1"/>
    <property type="molecule type" value="Genomic_DNA"/>
</dbReference>
<organism evidence="2 5">
    <name type="scientific">Streptomyces acidiscabies</name>
    <dbReference type="NCBI Taxonomy" id="42234"/>
    <lineage>
        <taxon>Bacteria</taxon>
        <taxon>Bacillati</taxon>
        <taxon>Actinomycetota</taxon>
        <taxon>Actinomycetes</taxon>
        <taxon>Kitasatosporales</taxon>
        <taxon>Streptomycetaceae</taxon>
        <taxon>Streptomyces</taxon>
    </lineage>
</organism>
<dbReference type="RefSeq" id="WP_010359850.1">
    <property type="nucleotide sequence ID" value="NZ_CP122369.1"/>
</dbReference>
<gene>
    <name evidence="2" type="ORF">PV399_38910</name>
    <name evidence="3" type="ORF">PV666_44380</name>
</gene>
<feature type="region of interest" description="Disordered" evidence="1">
    <location>
        <begin position="148"/>
        <end position="180"/>
    </location>
</feature>
<accession>A0AAP6EK58</accession>
<evidence type="ECO:0000313" key="3">
    <source>
        <dbReference type="EMBL" id="MDX3024855.1"/>
    </source>
</evidence>
<reference evidence="2 4" key="1">
    <citation type="journal article" date="2023" name="Microb. Genom.">
        <title>Mesoterricola silvestris gen. nov., sp. nov., Mesoterricola sediminis sp. nov., Geothrix oryzae sp. nov., Geothrix edaphica sp. nov., Geothrix rubra sp. nov., and Geothrix limicola sp. nov., six novel members of Acidobacteriota isolated from soils.</title>
        <authorList>
            <person name="Weisberg A.J."/>
            <person name="Pearce E."/>
            <person name="Kramer C.G."/>
            <person name="Chang J.H."/>
            <person name="Clarke C.R."/>
        </authorList>
    </citation>
    <scope>NUCLEOTIDE SEQUENCE</scope>
    <source>
        <strain evidence="3 4">NB05-1H</strain>
        <strain evidence="2">NRRL_B-16521</strain>
    </source>
</reference>
<dbReference type="Proteomes" id="UP001272987">
    <property type="component" value="Unassembled WGS sequence"/>
</dbReference>
<sequence length="180" mass="18881">MTAADNEAFIHDRLAHWERHLRNTIAAAPAPGTGRPLLVLGPLLDQLVALRNLTSGLVEDLRRDADSPPLTASAPGRDYLTRLAGALARTAGAAAHLSTAVTALTESHQHAHHPDAAGLPAEQYLTVRLAHAAALRSLGRALDTVTRPPADPAACPAPAPVGEHVRTADAPPTQPARRRP</sequence>
<dbReference type="AlphaFoldDB" id="A0AAP6EK58"/>
<proteinExistence type="predicted"/>
<evidence type="ECO:0000256" key="1">
    <source>
        <dbReference type="SAM" id="MobiDB-lite"/>
    </source>
</evidence>
<comment type="caution">
    <text evidence="2">The sequence shown here is derived from an EMBL/GenBank/DDBJ whole genome shotgun (WGS) entry which is preliminary data.</text>
</comment>
<dbReference type="GeneID" id="69812437"/>
<protein>
    <submittedName>
        <fullName evidence="2">Uncharacterized protein</fullName>
    </submittedName>
</protein>
<dbReference type="Proteomes" id="UP001282288">
    <property type="component" value="Unassembled WGS sequence"/>
</dbReference>